<reference evidence="3" key="2">
    <citation type="submission" date="2020-05" db="UniProtKB">
        <authorList>
            <consortium name="EnsemblMetazoa"/>
        </authorList>
    </citation>
    <scope>IDENTIFICATION</scope>
</reference>
<feature type="region of interest" description="Disordered" evidence="1">
    <location>
        <begin position="1"/>
        <end position="64"/>
    </location>
</feature>
<dbReference type="AlphaFoldDB" id="A0A084W7V6"/>
<proteinExistence type="predicted"/>
<dbReference type="Proteomes" id="UP000030765">
    <property type="component" value="Unassembled WGS sequence"/>
</dbReference>
<gene>
    <name evidence="2" type="ORF">ZHAS_00014288</name>
</gene>
<evidence type="ECO:0000256" key="1">
    <source>
        <dbReference type="SAM" id="MobiDB-lite"/>
    </source>
</evidence>
<sequence>MHKKELPLPGKFNRRTMMNGVGAKSKVKPTSSSDPELDRSNWNLERAKRNENDKRRDASAANDSHATVFSCRLKMKHQNIQHTCKTTADHQVRPGGSDGLPCKCARET</sequence>
<keyword evidence="4" id="KW-1185">Reference proteome</keyword>
<name>A0A084W7V6_ANOSI</name>
<feature type="compositionally biased region" description="Basic and acidic residues" evidence="1">
    <location>
        <begin position="45"/>
        <end position="58"/>
    </location>
</feature>
<evidence type="ECO:0000313" key="2">
    <source>
        <dbReference type="EMBL" id="KFB46300.1"/>
    </source>
</evidence>
<dbReference type="EMBL" id="ATLV01021316">
    <property type="status" value="NOT_ANNOTATED_CDS"/>
    <property type="molecule type" value="Genomic_DNA"/>
</dbReference>
<dbReference type="VEuPathDB" id="VectorBase:ASIC014288"/>
<reference evidence="2 4" key="1">
    <citation type="journal article" date="2014" name="BMC Genomics">
        <title>Genome sequence of Anopheles sinensis provides insight into genetics basis of mosquito competence for malaria parasites.</title>
        <authorList>
            <person name="Zhou D."/>
            <person name="Zhang D."/>
            <person name="Ding G."/>
            <person name="Shi L."/>
            <person name="Hou Q."/>
            <person name="Ye Y."/>
            <person name="Xu Y."/>
            <person name="Zhou H."/>
            <person name="Xiong C."/>
            <person name="Li S."/>
            <person name="Yu J."/>
            <person name="Hong S."/>
            <person name="Yu X."/>
            <person name="Zou P."/>
            <person name="Chen C."/>
            <person name="Chang X."/>
            <person name="Wang W."/>
            <person name="Lv Y."/>
            <person name="Sun Y."/>
            <person name="Ma L."/>
            <person name="Shen B."/>
            <person name="Zhu C."/>
        </authorList>
    </citation>
    <scope>NUCLEOTIDE SEQUENCE [LARGE SCALE GENOMIC DNA]</scope>
</reference>
<dbReference type="EnsemblMetazoa" id="ASIC014288-RA">
    <property type="protein sequence ID" value="ASIC014288-PA"/>
    <property type="gene ID" value="ASIC014288"/>
</dbReference>
<protein>
    <submittedName>
        <fullName evidence="2 3">Putative type IIS restriction</fullName>
    </submittedName>
</protein>
<accession>A0A084W7V6</accession>
<feature type="region of interest" description="Disordered" evidence="1">
    <location>
        <begin position="89"/>
        <end position="108"/>
    </location>
</feature>
<organism evidence="2">
    <name type="scientific">Anopheles sinensis</name>
    <name type="common">Mosquito</name>
    <dbReference type="NCBI Taxonomy" id="74873"/>
    <lineage>
        <taxon>Eukaryota</taxon>
        <taxon>Metazoa</taxon>
        <taxon>Ecdysozoa</taxon>
        <taxon>Arthropoda</taxon>
        <taxon>Hexapoda</taxon>
        <taxon>Insecta</taxon>
        <taxon>Pterygota</taxon>
        <taxon>Neoptera</taxon>
        <taxon>Endopterygota</taxon>
        <taxon>Diptera</taxon>
        <taxon>Nematocera</taxon>
        <taxon>Culicoidea</taxon>
        <taxon>Culicidae</taxon>
        <taxon>Anophelinae</taxon>
        <taxon>Anopheles</taxon>
    </lineage>
</organism>
<evidence type="ECO:0000313" key="4">
    <source>
        <dbReference type="Proteomes" id="UP000030765"/>
    </source>
</evidence>
<evidence type="ECO:0000313" key="3">
    <source>
        <dbReference type="EnsemblMetazoa" id="ASIC014288-PA"/>
    </source>
</evidence>
<dbReference type="EMBL" id="KE525316">
    <property type="protein sequence ID" value="KFB46300.1"/>
    <property type="molecule type" value="Genomic_DNA"/>
</dbReference>